<reference evidence="1" key="1">
    <citation type="submission" date="2022-07" db="EMBL/GenBank/DDBJ databases">
        <title>Phylogenomic reconstructions and comparative analyses of Kickxellomycotina fungi.</title>
        <authorList>
            <person name="Reynolds N.K."/>
            <person name="Stajich J.E."/>
            <person name="Barry K."/>
            <person name="Grigoriev I.V."/>
            <person name="Crous P."/>
            <person name="Smith M.E."/>
        </authorList>
    </citation>
    <scope>NUCLEOTIDE SEQUENCE</scope>
    <source>
        <strain evidence="1">BCRC 34191</strain>
    </source>
</reference>
<keyword evidence="2" id="KW-1185">Reference proteome</keyword>
<sequence length="1239" mass="134944">MNARILEVARVVPKPATAAEESTRGLYHWMRAPLPAWTATSRNSLFGKHIQAQTIPEWAAHYMSYKGLKKIINELSAPLTPGANPSEASQRRLQTVKAAFFFQVDRELEKVNLFYLQKEADTKVRLKSLIEKQRALRIRGPRNRTATIRALREAFLNSRHDLDKLQNFVEINNTGFRKILKKWDKRSKSSTKELYLARQVDVQPCFNQEIIAEFSDTVTKCLSELEHALEEETEHMAPTKMPSQLDLISTPSLHSALRPQIADRPAALAFKEPRLVLSQEPNSPFTLGTDADDVSATPGSTGFLVDPGLSGSIQIDRSETELFKALHSEATQPALDLLKAYMDQRTALQKASATRVLWRACSEIKSPDKQQMLLDTGLADLRSTDDINERTLAHEAAIHGSLAILRAAVKGGCDADEPDYYARRPIHYAAINGHEQCIEYLLEQGCSVGIIDDDGRHAFDYVVINGHSECARLLLQYDKTIAKGTPDQPSIQLACEKGHKDIVLMLLDAGAEIVANSQGVHPAHLAARAGFADILQLLLERSQSVDIADKDLGWTPVFYAASEGDLECIRILLDAGCDLDVVDENGHTPAYFAANEGHLDCVDMLLEAASARNKTVLESKQFMGTPAVEAAAEPGASTDIASGSLPATFDHQPLASEGDANAMADLDLDGIPSLSLPPPLIPFRVYGHNFLGKRTRIQIRMHSHQHVGGPPITFFDNRDMLSLKLVAIAKPDAGMVPHTVMLPLESPNTTFGYLTDDPQNFRLEFFLYPSFGLQPIGKAVALPSLFASASSGVARLPLLDRYLKLVAEVSFEFLVIRPFEGAQLQIGGKVETYWKSTNPGPRQNAIAAVASAIAGFNEQSPRSQLTAGLTNTPLSSAIIGSPLSVIDSGGNSQGYAGIPLVVSSSLAAEHICIQVQVCCDGVPVVCPRMLINVGSPSGVKLCISSLTHSEFQLVMRSPSIAQVSSSGGDSSALHIGAKPDAATGTATEWFQYIQDGGFTLKEVLDILPVRLGLSIQVLYSSRAWRGRGSLGSAAPDVNEYVDAIFKAVYEDSQKNARASSASSHGTQTGGSILERITSDIYRKESSQRNTIFCSYSPQVCIALNWKQPNYAVFLLTTGREPLASEQQSPMAGADLSDERDVRAGDAPSFNPPSHHLSLKEAVRFACTNNLLGVMCTSSLLTRVPALIRNIKDNGLFLVSFGRENQDEQQRALQRGHGVDATMCDGVIKYEADDSTEFAI</sequence>
<evidence type="ECO:0000313" key="2">
    <source>
        <dbReference type="Proteomes" id="UP001140066"/>
    </source>
</evidence>
<proteinExistence type="predicted"/>
<gene>
    <name evidence="1" type="primary">PHO81</name>
    <name evidence="1" type="ORF">GGI18_000043</name>
</gene>
<dbReference type="Proteomes" id="UP001140066">
    <property type="component" value="Unassembled WGS sequence"/>
</dbReference>
<organism evidence="1 2">
    <name type="scientific">Coemansia linderi</name>
    <dbReference type="NCBI Taxonomy" id="2663919"/>
    <lineage>
        <taxon>Eukaryota</taxon>
        <taxon>Fungi</taxon>
        <taxon>Fungi incertae sedis</taxon>
        <taxon>Zoopagomycota</taxon>
        <taxon>Kickxellomycotina</taxon>
        <taxon>Kickxellomycetes</taxon>
        <taxon>Kickxellales</taxon>
        <taxon>Kickxellaceae</taxon>
        <taxon>Coemansia</taxon>
    </lineage>
</organism>
<protein>
    <submittedName>
        <fullName evidence="1">Phosphate system positive regulatory protein pho81</fullName>
    </submittedName>
</protein>
<evidence type="ECO:0000313" key="1">
    <source>
        <dbReference type="EMBL" id="KAJ2792854.1"/>
    </source>
</evidence>
<dbReference type="EMBL" id="JANBUK010000002">
    <property type="protein sequence ID" value="KAJ2792854.1"/>
    <property type="molecule type" value="Genomic_DNA"/>
</dbReference>
<comment type="caution">
    <text evidence="1">The sequence shown here is derived from an EMBL/GenBank/DDBJ whole genome shotgun (WGS) entry which is preliminary data.</text>
</comment>
<accession>A0ACC1KP44</accession>
<name>A0ACC1KP44_9FUNG</name>